<gene>
    <name evidence="3" type="ORF">G7026_11935</name>
</gene>
<dbReference type="PANTHER" id="PTHR21666">
    <property type="entry name" value="PEPTIDASE-RELATED"/>
    <property type="match status" value="1"/>
</dbReference>
<organism evidence="3 4">
    <name type="scientific">Stutzerimonas azotifigens</name>
    <dbReference type="NCBI Taxonomy" id="291995"/>
    <lineage>
        <taxon>Bacteria</taxon>
        <taxon>Pseudomonadati</taxon>
        <taxon>Pseudomonadota</taxon>
        <taxon>Gammaproteobacteria</taxon>
        <taxon>Pseudomonadales</taxon>
        <taxon>Pseudomonadaceae</taxon>
        <taxon>Stutzerimonas</taxon>
    </lineage>
</organism>
<protein>
    <submittedName>
        <fullName evidence="3">M23 family metallopeptidase</fullName>
    </submittedName>
</protein>
<comment type="caution">
    <text evidence="3">The sequence shown here is derived from an EMBL/GenBank/DDBJ whole genome shotgun (WGS) entry which is preliminary data.</text>
</comment>
<accession>A0ABR5Z1L1</accession>
<dbReference type="SUPFAM" id="SSF51261">
    <property type="entry name" value="Duplicated hybrid motif"/>
    <property type="match status" value="1"/>
</dbReference>
<name>A0ABR5Z1L1_9GAMM</name>
<reference evidence="3 4" key="1">
    <citation type="submission" date="2020-02" db="EMBL/GenBank/DDBJ databases">
        <title>Synteny-based analysis reveals conserved mechanism for high triclosan tolerance in Pseudomonas, as well as instances of horizontal transfer.</title>
        <authorList>
            <person name="Mcfarland A.G."/>
            <person name="Bertucci H.K."/>
            <person name="Litmann E."/>
            <person name="Shen J."/>
            <person name="Huttenhower C."/>
            <person name="Hartmann E.M."/>
        </authorList>
    </citation>
    <scope>NUCLEOTIDE SEQUENCE [LARGE SCALE GENOMIC DNA]</scope>
    <source>
        <strain evidence="3 4">115A1</strain>
    </source>
</reference>
<feature type="chain" id="PRO_5045046143" evidence="1">
    <location>
        <begin position="23"/>
        <end position="274"/>
    </location>
</feature>
<feature type="signal peptide" evidence="1">
    <location>
        <begin position="1"/>
        <end position="22"/>
    </location>
</feature>
<dbReference type="Proteomes" id="UP000786387">
    <property type="component" value="Unassembled WGS sequence"/>
</dbReference>
<dbReference type="InterPro" id="IPR050570">
    <property type="entry name" value="Cell_wall_metabolism_enzyme"/>
</dbReference>
<dbReference type="PANTHER" id="PTHR21666:SF294">
    <property type="entry name" value="PEPTIDASE M23"/>
    <property type="match status" value="1"/>
</dbReference>
<dbReference type="Gene3D" id="2.70.70.10">
    <property type="entry name" value="Glucose Permease (Domain IIA)"/>
    <property type="match status" value="1"/>
</dbReference>
<dbReference type="InterPro" id="IPR016047">
    <property type="entry name" value="M23ase_b-sheet_dom"/>
</dbReference>
<dbReference type="Pfam" id="PF01551">
    <property type="entry name" value="Peptidase_M23"/>
    <property type="match status" value="1"/>
</dbReference>
<dbReference type="RefSeq" id="WP_181071017.1">
    <property type="nucleotide sequence ID" value="NZ_JAAMRF010000005.1"/>
</dbReference>
<proteinExistence type="predicted"/>
<dbReference type="CDD" id="cd12797">
    <property type="entry name" value="M23_peptidase"/>
    <property type="match status" value="1"/>
</dbReference>
<evidence type="ECO:0000256" key="1">
    <source>
        <dbReference type="SAM" id="SignalP"/>
    </source>
</evidence>
<feature type="domain" description="M23ase beta-sheet core" evidence="2">
    <location>
        <begin position="153"/>
        <end position="247"/>
    </location>
</feature>
<sequence>MLRLLVFFFLTLSCLAPLAVYAAGAKAGSGVRLLVHEGRGGTTMDVRNNLDVPITAVLVFSRTVNVQGVGKRPLRKTVPARSQVRVATLRKRQAGYPLMYQHAFSYAMQFSPNPGKSGAIGGHAYALPWQGGPFRITQGAGGDFSHNTPKGRYAVDIGMPVGTPIVAAREGTVVDIRNDQGGARPDPSGNFVRIRHRDGTESAYLHLQKGSVVVRPGQKVGTGTLLARSGSTGRSTGPHLHFVVQKSDGQSLVSIPFRFSRPVESLPNFAMGGD</sequence>
<evidence type="ECO:0000259" key="2">
    <source>
        <dbReference type="Pfam" id="PF01551"/>
    </source>
</evidence>
<evidence type="ECO:0000313" key="3">
    <source>
        <dbReference type="EMBL" id="MBA1274066.1"/>
    </source>
</evidence>
<evidence type="ECO:0000313" key="4">
    <source>
        <dbReference type="Proteomes" id="UP000786387"/>
    </source>
</evidence>
<keyword evidence="4" id="KW-1185">Reference proteome</keyword>
<dbReference type="EMBL" id="JAAMRF010000005">
    <property type="protein sequence ID" value="MBA1274066.1"/>
    <property type="molecule type" value="Genomic_DNA"/>
</dbReference>
<keyword evidence="1" id="KW-0732">Signal</keyword>
<dbReference type="InterPro" id="IPR011055">
    <property type="entry name" value="Dup_hybrid_motif"/>
</dbReference>